<evidence type="ECO:0000256" key="3">
    <source>
        <dbReference type="ARBA" id="ARBA00011700"/>
    </source>
</evidence>
<comment type="subunit">
    <text evidence="3">Heterooctamer of two A chains, two B chains, two C chains and two D chains.</text>
</comment>
<evidence type="ECO:0000256" key="5">
    <source>
        <dbReference type="ARBA" id="ARBA00022448"/>
    </source>
</evidence>
<evidence type="ECO:0000256" key="10">
    <source>
        <dbReference type="ARBA" id="ARBA00023002"/>
    </source>
</evidence>
<evidence type="ECO:0000256" key="14">
    <source>
        <dbReference type="ARBA" id="ARBA00031884"/>
    </source>
</evidence>
<evidence type="ECO:0000259" key="20">
    <source>
        <dbReference type="PROSITE" id="PS50253"/>
    </source>
</evidence>
<dbReference type="AlphaFoldDB" id="A0AB36R6Q0"/>
<evidence type="ECO:0000256" key="1">
    <source>
        <dbReference type="ARBA" id="ARBA00004651"/>
    </source>
</evidence>
<keyword evidence="7 17" id="KW-0812">Transmembrane</keyword>
<evidence type="ECO:0000256" key="11">
    <source>
        <dbReference type="ARBA" id="ARBA00023136"/>
    </source>
</evidence>
<evidence type="ECO:0000256" key="19">
    <source>
        <dbReference type="SAM" id="Phobius"/>
    </source>
</evidence>
<evidence type="ECO:0000256" key="2">
    <source>
        <dbReference type="ARBA" id="ARBA00010581"/>
    </source>
</evidence>
<dbReference type="InterPro" id="IPR000298">
    <property type="entry name" value="Cyt_c_oxidase-like_su3"/>
</dbReference>
<sequence length="227" mass="24174">MSAVSGALPGAISPGRPDPHRLGHGSGHSHGATGHGEGGPASKFVTVAYGFWIFLLSDIIMFSAFFAAYAVLAKEIAGGPSGVDLFELPRVAIQTGLLLTSSFTCGLGSLASHRRDMVWTQIWLLVTGILGAAFLVLEVQEFAGMIEEGAGPSRSAFLSAFFALVGCHGLHVGMGLLWLGTMIAQLWVKGFRADILRRLQCFNLFWHALDIIWIAIFTLVYLLGASA</sequence>
<feature type="transmembrane region" description="Helical" evidence="19">
    <location>
        <begin position="91"/>
        <end position="111"/>
    </location>
</feature>
<dbReference type="PROSITE" id="PS50253">
    <property type="entry name" value="COX3"/>
    <property type="match status" value="1"/>
</dbReference>
<keyword evidence="8" id="KW-0249">Electron transport</keyword>
<feature type="transmembrane region" description="Helical" evidence="19">
    <location>
        <begin position="157"/>
        <end position="183"/>
    </location>
</feature>
<gene>
    <name evidence="21" type="primary">cyoC</name>
    <name evidence="21" type="ORF">CIT25_20410</name>
</gene>
<dbReference type="SUPFAM" id="SSF81452">
    <property type="entry name" value="Cytochrome c oxidase subunit III-like"/>
    <property type="match status" value="1"/>
</dbReference>
<dbReference type="GO" id="GO:0019646">
    <property type="term" value="P:aerobic electron transport chain"/>
    <property type="evidence" value="ECO:0007669"/>
    <property type="project" value="InterPro"/>
</dbReference>
<dbReference type="GO" id="GO:0005886">
    <property type="term" value="C:plasma membrane"/>
    <property type="evidence" value="ECO:0007669"/>
    <property type="project" value="UniProtKB-SubCell"/>
</dbReference>
<proteinExistence type="inferred from homology"/>
<evidence type="ECO:0000256" key="17">
    <source>
        <dbReference type="RuleBase" id="RU003376"/>
    </source>
</evidence>
<dbReference type="PANTHER" id="PTHR11403:SF2">
    <property type="entry name" value="CYTOCHROME BO(3) UBIQUINOL OXIDASE SUBUNIT 3"/>
    <property type="match status" value="1"/>
</dbReference>
<reference evidence="22" key="1">
    <citation type="submission" date="2017-08" db="EMBL/GenBank/DDBJ databases">
        <title>Mesorhizobium wenxinae sp. nov., a novel rhizobial species isolated from root nodules of chickpea (Cicer arietinum L.).</title>
        <authorList>
            <person name="Zhang J."/>
        </authorList>
    </citation>
    <scope>NUCLEOTIDE SEQUENCE [LARGE SCALE GENOMIC DNA]</scope>
    <source>
        <strain evidence="22">USDA 3392</strain>
    </source>
</reference>
<keyword evidence="22" id="KW-1185">Reference proteome</keyword>
<dbReference type="EMBL" id="NPKI01000026">
    <property type="protein sequence ID" value="PAQ00201.1"/>
    <property type="molecule type" value="Genomic_DNA"/>
</dbReference>
<feature type="region of interest" description="Disordered" evidence="18">
    <location>
        <begin position="1"/>
        <end position="36"/>
    </location>
</feature>
<dbReference type="InterPro" id="IPR024791">
    <property type="entry name" value="Cyt_c/ubiquinol_Oxase_su3"/>
</dbReference>
<dbReference type="InterPro" id="IPR033946">
    <property type="entry name" value="Ubiquinol_oxase_su3_dom"/>
</dbReference>
<name>A0AB36R6Q0_9HYPH</name>
<evidence type="ECO:0000256" key="12">
    <source>
        <dbReference type="ARBA" id="ARBA00025694"/>
    </source>
</evidence>
<dbReference type="NCBIfam" id="TIGR02842">
    <property type="entry name" value="CyoC"/>
    <property type="match status" value="1"/>
</dbReference>
<comment type="similarity">
    <text evidence="2 17">Belongs to the cytochrome c oxidase subunit 3 family.</text>
</comment>
<feature type="transmembrane region" description="Helical" evidence="19">
    <location>
        <begin position="204"/>
        <end position="224"/>
    </location>
</feature>
<keyword evidence="6" id="KW-1003">Cell membrane</keyword>
<evidence type="ECO:0000313" key="21">
    <source>
        <dbReference type="EMBL" id="PAQ00201.1"/>
    </source>
</evidence>
<dbReference type="Proteomes" id="UP000216215">
    <property type="component" value="Unassembled WGS sequence"/>
</dbReference>
<feature type="compositionally biased region" description="Gly residues" evidence="18">
    <location>
        <begin position="24"/>
        <end position="36"/>
    </location>
</feature>
<evidence type="ECO:0000256" key="8">
    <source>
        <dbReference type="ARBA" id="ARBA00022982"/>
    </source>
</evidence>
<keyword evidence="5" id="KW-0813">Transport</keyword>
<evidence type="ECO:0000256" key="9">
    <source>
        <dbReference type="ARBA" id="ARBA00022989"/>
    </source>
</evidence>
<dbReference type="InterPro" id="IPR035973">
    <property type="entry name" value="Cyt_c_oxidase_su3-like_sf"/>
</dbReference>
<dbReference type="CDD" id="cd02863">
    <property type="entry name" value="Ubiquinol_oxidase_III"/>
    <property type="match status" value="1"/>
</dbReference>
<accession>A0AB36R6Q0</accession>
<evidence type="ECO:0000256" key="6">
    <source>
        <dbReference type="ARBA" id="ARBA00022475"/>
    </source>
</evidence>
<dbReference type="GO" id="GO:0009486">
    <property type="term" value="F:cytochrome bo3 ubiquinol oxidase activity"/>
    <property type="evidence" value="ECO:0007669"/>
    <property type="project" value="InterPro"/>
</dbReference>
<dbReference type="RefSeq" id="WP_095486333.1">
    <property type="nucleotide sequence ID" value="NZ_CP088151.1"/>
</dbReference>
<evidence type="ECO:0000256" key="7">
    <source>
        <dbReference type="ARBA" id="ARBA00022692"/>
    </source>
</evidence>
<evidence type="ECO:0000256" key="16">
    <source>
        <dbReference type="ARBA" id="ARBA00032717"/>
    </source>
</evidence>
<keyword evidence="10" id="KW-0560">Oxidoreductase</keyword>
<organism evidence="21 22">
    <name type="scientific">Mesorhizobium mediterraneum</name>
    <dbReference type="NCBI Taxonomy" id="43617"/>
    <lineage>
        <taxon>Bacteria</taxon>
        <taxon>Pseudomonadati</taxon>
        <taxon>Pseudomonadota</taxon>
        <taxon>Alphaproteobacteria</taxon>
        <taxon>Hyphomicrobiales</taxon>
        <taxon>Phyllobacteriaceae</taxon>
        <taxon>Mesorhizobium</taxon>
    </lineage>
</organism>
<evidence type="ECO:0000256" key="15">
    <source>
        <dbReference type="ARBA" id="ARBA00032189"/>
    </source>
</evidence>
<feature type="domain" description="Heme-copper oxidase subunit III family profile" evidence="20">
    <location>
        <begin position="47"/>
        <end position="225"/>
    </location>
</feature>
<comment type="function">
    <text evidence="12">Cytochrome bo(3) ubiquinol terminal oxidase is the component of the aerobic respiratory chain of E.coli that predominates when cells are grown at high aeration. Has proton pump activity across the membrane in addition to electron transfer, pumping 2 protons/electron.</text>
</comment>
<dbReference type="Gene3D" id="1.20.120.80">
    <property type="entry name" value="Cytochrome c oxidase, subunit III, four-helix bundle"/>
    <property type="match status" value="1"/>
</dbReference>
<evidence type="ECO:0000256" key="4">
    <source>
        <dbReference type="ARBA" id="ARBA00014687"/>
    </source>
</evidence>
<dbReference type="PANTHER" id="PTHR11403">
    <property type="entry name" value="CYTOCHROME C OXIDASE SUBUNIT III"/>
    <property type="match status" value="1"/>
</dbReference>
<dbReference type="GO" id="GO:0004129">
    <property type="term" value="F:cytochrome-c oxidase activity"/>
    <property type="evidence" value="ECO:0007669"/>
    <property type="project" value="InterPro"/>
</dbReference>
<dbReference type="FunFam" id="1.20.120.80:FF:000001">
    <property type="entry name" value="Cytochrome (Ubi)quinol oxidase subunit III"/>
    <property type="match status" value="1"/>
</dbReference>
<keyword evidence="9 19" id="KW-1133">Transmembrane helix</keyword>
<dbReference type="InterPro" id="IPR014206">
    <property type="entry name" value="Cyt_c_ubiqinol_oxidase_su3"/>
</dbReference>
<feature type="transmembrane region" description="Helical" evidence="19">
    <location>
        <begin position="118"/>
        <end position="137"/>
    </location>
</feature>
<feature type="transmembrane region" description="Helical" evidence="19">
    <location>
        <begin position="49"/>
        <end position="71"/>
    </location>
</feature>
<evidence type="ECO:0000313" key="22">
    <source>
        <dbReference type="Proteomes" id="UP000216215"/>
    </source>
</evidence>
<dbReference type="InterPro" id="IPR013833">
    <property type="entry name" value="Cyt_c_oxidase_su3_a-hlx"/>
</dbReference>
<evidence type="ECO:0000256" key="18">
    <source>
        <dbReference type="SAM" id="MobiDB-lite"/>
    </source>
</evidence>
<protein>
    <recommendedName>
        <fullName evidence="4">Cytochrome bo(3) ubiquinol oxidase subunit 3</fullName>
    </recommendedName>
    <alternativeName>
        <fullName evidence="15">Cytochrome o ubiquinol oxidase subunit 3</fullName>
    </alternativeName>
    <alternativeName>
        <fullName evidence="13">Oxidase bo(3) subunit 3</fullName>
    </alternativeName>
    <alternativeName>
        <fullName evidence="16">Ubiquinol oxidase polypeptide III</fullName>
    </alternativeName>
    <alternativeName>
        <fullName evidence="14">Ubiquinol oxidase subunit 3</fullName>
    </alternativeName>
</protein>
<comment type="subcellular location">
    <subcellularLocation>
        <location evidence="1 17">Cell membrane</location>
        <topology evidence="1 17">Multi-pass membrane protein</topology>
    </subcellularLocation>
</comment>
<dbReference type="Pfam" id="PF00510">
    <property type="entry name" value="COX3"/>
    <property type="match status" value="1"/>
</dbReference>
<comment type="caution">
    <text evidence="21">The sequence shown here is derived from an EMBL/GenBank/DDBJ whole genome shotgun (WGS) entry which is preliminary data.</text>
</comment>
<evidence type="ECO:0000256" key="13">
    <source>
        <dbReference type="ARBA" id="ARBA00030072"/>
    </source>
</evidence>
<keyword evidence="11 19" id="KW-0472">Membrane</keyword>